<dbReference type="VEuPathDB" id="MicrosporidiaDB:AAJ76_1330005861"/>
<accession>A0A0F9W8J7</accession>
<gene>
    <name evidence="1" type="ORF">AAJ76_1330005861</name>
</gene>
<keyword evidence="2" id="KW-1185">Reference proteome</keyword>
<evidence type="ECO:0000313" key="1">
    <source>
        <dbReference type="EMBL" id="KKO74036.1"/>
    </source>
</evidence>
<sequence>MLFLLQIILCSRQLLEHNLVLNLRINTSDTSRTVENDGLCKNVDIQQNSQELTKAEDKNLSVDQSDSNLLNDFKDFAGKDLNRRHKNVDCDLCSFPSLITAENNLMTPAFTRNTVTKHIFKKQYCTLEQSRNDTARLKISNSIGNDTADHSYINMFWNDNTYILSRKT</sequence>
<name>A0A0F9W8J7_9MICR</name>
<dbReference type="AlphaFoldDB" id="A0A0F9W8J7"/>
<dbReference type="VEuPathDB" id="MicrosporidiaDB:NCER_102321"/>
<protein>
    <submittedName>
        <fullName evidence="1">Uncharacterized protein</fullName>
    </submittedName>
</protein>
<organism evidence="1 2">
    <name type="scientific">Vairimorpha ceranae</name>
    <dbReference type="NCBI Taxonomy" id="40302"/>
    <lineage>
        <taxon>Eukaryota</taxon>
        <taxon>Fungi</taxon>
        <taxon>Fungi incertae sedis</taxon>
        <taxon>Microsporidia</taxon>
        <taxon>Nosematidae</taxon>
        <taxon>Vairimorpha</taxon>
    </lineage>
</organism>
<evidence type="ECO:0000313" key="2">
    <source>
        <dbReference type="Proteomes" id="UP000034350"/>
    </source>
</evidence>
<dbReference type="RefSeq" id="XP_024329778.1">
    <property type="nucleotide sequence ID" value="XM_024473980.1"/>
</dbReference>
<proteinExistence type="predicted"/>
<dbReference type="Proteomes" id="UP000034350">
    <property type="component" value="Unassembled WGS sequence"/>
</dbReference>
<dbReference type="EMBL" id="JPQZ01000133">
    <property type="protein sequence ID" value="KKO74036.1"/>
    <property type="molecule type" value="Genomic_DNA"/>
</dbReference>
<comment type="caution">
    <text evidence="1">The sequence shown here is derived from an EMBL/GenBank/DDBJ whole genome shotgun (WGS) entry which is preliminary data.</text>
</comment>
<reference evidence="1 2" key="1">
    <citation type="journal article" date="2015" name="Environ. Microbiol.">
        <title>Genome analyses suggest the presence of polyploidy and recent human-driven expansions in eight global populations of the honeybee pathogen Nosema ceranae.</title>
        <authorList>
            <person name="Pelin A."/>
            <person name="Selman M."/>
            <person name="Aris-Brosou S."/>
            <person name="Farinelli L."/>
            <person name="Corradi N."/>
        </authorList>
    </citation>
    <scope>NUCLEOTIDE SEQUENCE [LARGE SCALE GENOMIC DNA]</scope>
    <source>
        <strain evidence="1 2">PA08 1199</strain>
    </source>
</reference>
<dbReference type="GeneID" id="36318882"/>